<protein>
    <submittedName>
        <fullName evidence="1">Uncharacterized protein</fullName>
    </submittedName>
</protein>
<name>A0A4Z2FP98_9TELE</name>
<evidence type="ECO:0000313" key="2">
    <source>
        <dbReference type="Proteomes" id="UP000314294"/>
    </source>
</evidence>
<sequence length="101" mass="11178">MEKSSAPLEVCCEVPLISQSKKRNGLHNSQSEKKRICCIWVTFNPATNEPMSSKLESPGVVVKTAPPVVSEATCFQPMIRITHCHVYLDNSRPPPKIAKSD</sequence>
<reference evidence="1 2" key="1">
    <citation type="submission" date="2019-03" db="EMBL/GenBank/DDBJ databases">
        <title>First draft genome of Liparis tanakae, snailfish: a comprehensive survey of snailfish specific genes.</title>
        <authorList>
            <person name="Kim W."/>
            <person name="Song I."/>
            <person name="Jeong J.-H."/>
            <person name="Kim D."/>
            <person name="Kim S."/>
            <person name="Ryu S."/>
            <person name="Song J.Y."/>
            <person name="Lee S.K."/>
        </authorList>
    </citation>
    <scope>NUCLEOTIDE SEQUENCE [LARGE SCALE GENOMIC DNA]</scope>
    <source>
        <tissue evidence="1">Muscle</tissue>
    </source>
</reference>
<proteinExistence type="predicted"/>
<dbReference type="EMBL" id="SRLO01001017">
    <property type="protein sequence ID" value="TNN42725.1"/>
    <property type="molecule type" value="Genomic_DNA"/>
</dbReference>
<dbReference type="Proteomes" id="UP000314294">
    <property type="component" value="Unassembled WGS sequence"/>
</dbReference>
<evidence type="ECO:0000313" key="1">
    <source>
        <dbReference type="EMBL" id="TNN42725.1"/>
    </source>
</evidence>
<keyword evidence="2" id="KW-1185">Reference proteome</keyword>
<dbReference type="AlphaFoldDB" id="A0A4Z2FP98"/>
<comment type="caution">
    <text evidence="1">The sequence shown here is derived from an EMBL/GenBank/DDBJ whole genome shotgun (WGS) entry which is preliminary data.</text>
</comment>
<gene>
    <name evidence="1" type="ORF">EYF80_047085</name>
</gene>
<accession>A0A4Z2FP98</accession>
<organism evidence="1 2">
    <name type="scientific">Liparis tanakae</name>
    <name type="common">Tanaka's snailfish</name>
    <dbReference type="NCBI Taxonomy" id="230148"/>
    <lineage>
        <taxon>Eukaryota</taxon>
        <taxon>Metazoa</taxon>
        <taxon>Chordata</taxon>
        <taxon>Craniata</taxon>
        <taxon>Vertebrata</taxon>
        <taxon>Euteleostomi</taxon>
        <taxon>Actinopterygii</taxon>
        <taxon>Neopterygii</taxon>
        <taxon>Teleostei</taxon>
        <taxon>Neoteleostei</taxon>
        <taxon>Acanthomorphata</taxon>
        <taxon>Eupercaria</taxon>
        <taxon>Perciformes</taxon>
        <taxon>Cottioidei</taxon>
        <taxon>Cottales</taxon>
        <taxon>Liparidae</taxon>
        <taxon>Liparis</taxon>
    </lineage>
</organism>